<sequence>MQQEEFQKMDLIERAEYVNSLLADVKDLKKVAEQHQISYSTFCKEMRRGGYTFNQSKKQYEKTFSIQEYKEIEKHINTDGEPSEVTQFISEHMEELKKLLMVHADQLVLNPIVYDPTIETITKSMQINSQVYKEFSNLCSTKFRHLKLRDIISQCVHEFTESYKDKTPHQ</sequence>
<comment type="caution">
    <text evidence="1">The sequence shown here is derived from an EMBL/GenBank/DDBJ whole genome shotgun (WGS) entry which is preliminary data.</text>
</comment>
<dbReference type="AlphaFoldDB" id="A0A3D8PV68"/>
<proteinExistence type="predicted"/>
<protein>
    <submittedName>
        <fullName evidence="1">Uncharacterized protein</fullName>
    </submittedName>
</protein>
<evidence type="ECO:0000313" key="1">
    <source>
        <dbReference type="EMBL" id="RDW18795.1"/>
    </source>
</evidence>
<dbReference type="EMBL" id="PIOD01000009">
    <property type="protein sequence ID" value="RDW18795.1"/>
    <property type="molecule type" value="Genomic_DNA"/>
</dbReference>
<name>A0A3D8PV68_9BACI</name>
<reference evidence="2" key="1">
    <citation type="submission" date="2017-11" db="EMBL/GenBank/DDBJ databases">
        <authorList>
            <person name="Zhu W."/>
        </authorList>
    </citation>
    <scope>NUCLEOTIDE SEQUENCE [LARGE SCALE GENOMIC DNA]</scope>
    <source>
        <strain evidence="2">CAU 1051</strain>
    </source>
</reference>
<keyword evidence="2" id="KW-1185">Reference proteome</keyword>
<dbReference type="Proteomes" id="UP000256520">
    <property type="component" value="Unassembled WGS sequence"/>
</dbReference>
<dbReference type="OrthoDB" id="2734776at2"/>
<gene>
    <name evidence="1" type="ORF">CWR45_09380</name>
</gene>
<organism evidence="1 2">
    <name type="scientific">Oceanobacillus chungangensis</name>
    <dbReference type="NCBI Taxonomy" id="1229152"/>
    <lineage>
        <taxon>Bacteria</taxon>
        <taxon>Bacillati</taxon>
        <taxon>Bacillota</taxon>
        <taxon>Bacilli</taxon>
        <taxon>Bacillales</taxon>
        <taxon>Bacillaceae</taxon>
        <taxon>Oceanobacillus</taxon>
    </lineage>
</organism>
<dbReference type="RefSeq" id="WP_115749622.1">
    <property type="nucleotide sequence ID" value="NZ_PIOD01000009.1"/>
</dbReference>
<accession>A0A3D8PV68</accession>
<evidence type="ECO:0000313" key="2">
    <source>
        <dbReference type="Proteomes" id="UP000256520"/>
    </source>
</evidence>